<dbReference type="EMBL" id="CAFAAI010000032">
    <property type="protein sequence ID" value="CAB4789555.1"/>
    <property type="molecule type" value="Genomic_DNA"/>
</dbReference>
<evidence type="ECO:0000313" key="1">
    <source>
        <dbReference type="EMBL" id="CAB4789555.1"/>
    </source>
</evidence>
<sequence length="108" mass="11134">MLLGFGHAEPNIGPNSICQAPQPNARHLAADPTHDLTDQMSVGIGVIRVPRAGLPPRIGGRNSTGHTRPIGQIIVGEHLANRGHTSAMTQCVSNGGGLLSAHAKLGPD</sequence>
<name>A0A6J6X0P9_9ZZZZ</name>
<protein>
    <submittedName>
        <fullName evidence="1">Unannotated protein</fullName>
    </submittedName>
</protein>
<proteinExistence type="predicted"/>
<gene>
    <name evidence="1" type="ORF">UFOPK2992_00318</name>
</gene>
<dbReference type="AlphaFoldDB" id="A0A6J6X0P9"/>
<reference evidence="1" key="1">
    <citation type="submission" date="2020-05" db="EMBL/GenBank/DDBJ databases">
        <authorList>
            <person name="Chiriac C."/>
            <person name="Salcher M."/>
            <person name="Ghai R."/>
            <person name="Kavagutti S V."/>
        </authorList>
    </citation>
    <scope>NUCLEOTIDE SEQUENCE</scope>
</reference>
<accession>A0A6J6X0P9</accession>
<organism evidence="1">
    <name type="scientific">freshwater metagenome</name>
    <dbReference type="NCBI Taxonomy" id="449393"/>
    <lineage>
        <taxon>unclassified sequences</taxon>
        <taxon>metagenomes</taxon>
        <taxon>ecological metagenomes</taxon>
    </lineage>
</organism>